<feature type="signal peptide" evidence="1">
    <location>
        <begin position="1"/>
        <end position="21"/>
    </location>
</feature>
<proteinExistence type="predicted"/>
<evidence type="ECO:0000313" key="3">
    <source>
        <dbReference type="Proteomes" id="UP000070501"/>
    </source>
</evidence>
<sequence>MVRPCLLKLISFLPLVGSALSLRDPVHYGGNVQMFPTPECSPTTTTTTTVTVTISQLAGYAGGQTTETADAVWTTLPQISVTNTTTSTVKPTRTTTAYSAGVASSDCITVTVKSPWSNSTFPHGSGISLTAGVGLPTIIPISGTPGIRTSGSSSAVAFLALLAAAYAFLG</sequence>
<dbReference type="InParanoid" id="A0A136JIV3"/>
<evidence type="ECO:0000313" key="2">
    <source>
        <dbReference type="EMBL" id="KXJ97069.1"/>
    </source>
</evidence>
<reference evidence="3" key="1">
    <citation type="submission" date="2016-02" db="EMBL/GenBank/DDBJ databases">
        <title>Draft genome sequence of Microdochium bolleyi, a fungal endophyte of beachgrass.</title>
        <authorList>
            <consortium name="DOE Joint Genome Institute"/>
            <person name="David A.S."/>
            <person name="May G."/>
            <person name="Haridas S."/>
            <person name="Lim J."/>
            <person name="Wang M."/>
            <person name="Labutti K."/>
            <person name="Lipzen A."/>
            <person name="Barry K."/>
            <person name="Grigoriev I.V."/>
        </authorList>
    </citation>
    <scope>NUCLEOTIDE SEQUENCE [LARGE SCALE GENOMIC DNA]</scope>
    <source>
        <strain evidence="3">J235TASD1</strain>
    </source>
</reference>
<dbReference type="EMBL" id="KQ964245">
    <property type="protein sequence ID" value="KXJ97069.1"/>
    <property type="molecule type" value="Genomic_DNA"/>
</dbReference>
<evidence type="ECO:0008006" key="4">
    <source>
        <dbReference type="Google" id="ProtNLM"/>
    </source>
</evidence>
<dbReference type="AlphaFoldDB" id="A0A136JIV3"/>
<keyword evidence="3" id="KW-1185">Reference proteome</keyword>
<protein>
    <recommendedName>
        <fullName evidence="4">Ser-Thr-rich glycosyl-phosphatidyl-inositol-anchored membrane family-domain-containing protein</fullName>
    </recommendedName>
</protein>
<keyword evidence="1" id="KW-0732">Signal</keyword>
<name>A0A136JIV3_9PEZI</name>
<organism evidence="2 3">
    <name type="scientific">Microdochium bolleyi</name>
    <dbReference type="NCBI Taxonomy" id="196109"/>
    <lineage>
        <taxon>Eukaryota</taxon>
        <taxon>Fungi</taxon>
        <taxon>Dikarya</taxon>
        <taxon>Ascomycota</taxon>
        <taxon>Pezizomycotina</taxon>
        <taxon>Sordariomycetes</taxon>
        <taxon>Xylariomycetidae</taxon>
        <taxon>Xylariales</taxon>
        <taxon>Microdochiaceae</taxon>
        <taxon>Microdochium</taxon>
    </lineage>
</organism>
<dbReference type="Proteomes" id="UP000070501">
    <property type="component" value="Unassembled WGS sequence"/>
</dbReference>
<accession>A0A136JIV3</accession>
<gene>
    <name evidence="2" type="ORF">Micbo1qcDRAFT_170806</name>
</gene>
<evidence type="ECO:0000256" key="1">
    <source>
        <dbReference type="SAM" id="SignalP"/>
    </source>
</evidence>
<feature type="chain" id="PRO_5007293802" description="Ser-Thr-rich glycosyl-phosphatidyl-inositol-anchored membrane family-domain-containing protein" evidence="1">
    <location>
        <begin position="22"/>
        <end position="170"/>
    </location>
</feature>